<dbReference type="InterPro" id="IPR013766">
    <property type="entry name" value="Thioredoxin_domain"/>
</dbReference>
<dbReference type="GO" id="GO:0046872">
    <property type="term" value="F:metal ion binding"/>
    <property type="evidence" value="ECO:0007669"/>
    <property type="project" value="UniProtKB-KW"/>
</dbReference>
<gene>
    <name evidence="8" type="ORF">SUTH_02525</name>
</gene>
<name>W0SHR8_9PROT</name>
<keyword evidence="9" id="KW-1185">Reference proteome</keyword>
<evidence type="ECO:0000256" key="6">
    <source>
        <dbReference type="SAM" id="SignalP"/>
    </source>
</evidence>
<dbReference type="PANTHER" id="PTHR12151">
    <property type="entry name" value="ELECTRON TRANSPORT PROTIN SCO1/SENC FAMILY MEMBER"/>
    <property type="match status" value="1"/>
</dbReference>
<evidence type="ECO:0000256" key="3">
    <source>
        <dbReference type="PIRSR" id="PIRSR603782-1"/>
    </source>
</evidence>
<dbReference type="HOGENOM" id="CLU_951945_0_0_4"/>
<keyword evidence="3" id="KW-0479">Metal-binding</keyword>
<feature type="domain" description="Thioredoxin" evidence="7">
    <location>
        <begin position="43"/>
        <end position="221"/>
    </location>
</feature>
<evidence type="ECO:0000259" key="7">
    <source>
        <dbReference type="PROSITE" id="PS51352"/>
    </source>
</evidence>
<dbReference type="AlphaFoldDB" id="W0SHR8"/>
<evidence type="ECO:0000256" key="5">
    <source>
        <dbReference type="SAM" id="Phobius"/>
    </source>
</evidence>
<feature type="signal peptide" evidence="6">
    <location>
        <begin position="1"/>
        <end position="23"/>
    </location>
</feature>
<keyword evidence="2 3" id="KW-0186">Copper</keyword>
<comment type="similarity">
    <text evidence="1">Belongs to the SCO1/2 family.</text>
</comment>
<keyword evidence="5" id="KW-1133">Transmembrane helix</keyword>
<feature type="transmembrane region" description="Helical" evidence="5">
    <location>
        <begin position="257"/>
        <end position="278"/>
    </location>
</feature>
<feature type="binding site" evidence="3">
    <location>
        <position position="97"/>
    </location>
    <ligand>
        <name>Cu cation</name>
        <dbReference type="ChEBI" id="CHEBI:23378"/>
    </ligand>
</feature>
<dbReference type="PANTHER" id="PTHR12151:SF25">
    <property type="entry name" value="LINALOOL DEHYDRATASE_ISOMERASE DOMAIN-CONTAINING PROTEIN"/>
    <property type="match status" value="1"/>
</dbReference>
<proteinExistence type="inferred from homology"/>
<evidence type="ECO:0000256" key="4">
    <source>
        <dbReference type="PIRSR" id="PIRSR603782-2"/>
    </source>
</evidence>
<keyword evidence="5" id="KW-0472">Membrane</keyword>
<evidence type="ECO:0000313" key="8">
    <source>
        <dbReference type="EMBL" id="BAO30307.1"/>
    </source>
</evidence>
<dbReference type="PROSITE" id="PS51352">
    <property type="entry name" value="THIOREDOXIN_2"/>
    <property type="match status" value="1"/>
</dbReference>
<dbReference type="Proteomes" id="UP000031637">
    <property type="component" value="Chromosome"/>
</dbReference>
<evidence type="ECO:0000256" key="1">
    <source>
        <dbReference type="ARBA" id="ARBA00010996"/>
    </source>
</evidence>
<dbReference type="STRING" id="1223802.SUTH_02525"/>
<dbReference type="RefSeq" id="WP_148312931.1">
    <property type="nucleotide sequence ID" value="NZ_AP012547.1"/>
</dbReference>
<organism evidence="8 9">
    <name type="scientific">Sulfuritalea hydrogenivorans sk43H</name>
    <dbReference type="NCBI Taxonomy" id="1223802"/>
    <lineage>
        <taxon>Bacteria</taxon>
        <taxon>Pseudomonadati</taxon>
        <taxon>Pseudomonadota</taxon>
        <taxon>Betaproteobacteria</taxon>
        <taxon>Nitrosomonadales</taxon>
        <taxon>Sterolibacteriaceae</taxon>
        <taxon>Sulfuritalea</taxon>
    </lineage>
</organism>
<reference evidence="8 9" key="1">
    <citation type="journal article" date="2014" name="Syst. Appl. Microbiol.">
        <title>Complete genomes of freshwater sulfur oxidizers Sulfuricella denitrificans skB26 and Sulfuritalea hydrogenivorans sk43H: genetic insights into the sulfur oxidation pathway of betaproteobacteria.</title>
        <authorList>
            <person name="Watanabe T."/>
            <person name="Kojima H."/>
            <person name="Fukui M."/>
        </authorList>
    </citation>
    <scope>NUCLEOTIDE SEQUENCE [LARGE SCALE GENOMIC DNA]</scope>
    <source>
        <strain evidence="8">DSM22779</strain>
    </source>
</reference>
<dbReference type="InterPro" id="IPR003782">
    <property type="entry name" value="SCO1/SenC"/>
</dbReference>
<dbReference type="SUPFAM" id="SSF52833">
    <property type="entry name" value="Thioredoxin-like"/>
    <property type="match status" value="1"/>
</dbReference>
<dbReference type="InterPro" id="IPR036249">
    <property type="entry name" value="Thioredoxin-like_sf"/>
</dbReference>
<protein>
    <submittedName>
        <fullName evidence="8">Electron transport protein SCO1/SenC</fullName>
    </submittedName>
</protein>
<feature type="binding site" evidence="3">
    <location>
        <position position="185"/>
    </location>
    <ligand>
        <name>Cu cation</name>
        <dbReference type="ChEBI" id="CHEBI:23378"/>
    </ligand>
</feature>
<feature type="disulfide bond" description="Redox-active" evidence="4">
    <location>
        <begin position="97"/>
        <end position="101"/>
    </location>
</feature>
<keyword evidence="4" id="KW-1015">Disulfide bond</keyword>
<keyword evidence="5" id="KW-0812">Transmembrane</keyword>
<sequence length="292" mass="32174">MIHHCFRAALAAALVFAAPCALSADKPGEPKLAQQPQGARTGLVLTTLDEKAALERSQGVIGKPVGDHVLLDRQERPTPLAKYRGKPLLVNFIYTACFNVCPTTTKNLQKAVETTVSVLGADRFNIVSIGFNQPFDSPQAMKAFATQYGIHLPNWEFLSPAAAIVDELTRDFGFSYVATTAGFDHMNQVTIVDAEGRIFRQVYGETFTAADLAEPLKAMITGAPIPPQIGTLAEIADRIRILCSVYDPTTGKYRTNYALYFEIVGFISFMIFMLWVAWSFTKKRRDDKIQSG</sequence>
<dbReference type="Gene3D" id="3.40.30.10">
    <property type="entry name" value="Glutaredoxin"/>
    <property type="match status" value="1"/>
</dbReference>
<dbReference type="Pfam" id="PF02630">
    <property type="entry name" value="SCO1-SenC"/>
    <property type="match status" value="1"/>
</dbReference>
<dbReference type="EMBL" id="AP012547">
    <property type="protein sequence ID" value="BAO30307.1"/>
    <property type="molecule type" value="Genomic_DNA"/>
</dbReference>
<keyword evidence="6" id="KW-0732">Signal</keyword>
<dbReference type="KEGG" id="shd:SUTH_02525"/>
<feature type="binding site" evidence="3">
    <location>
        <position position="101"/>
    </location>
    <ligand>
        <name>Cu cation</name>
        <dbReference type="ChEBI" id="CHEBI:23378"/>
    </ligand>
</feature>
<dbReference type="OrthoDB" id="8550465at2"/>
<feature type="chain" id="PRO_5004795115" evidence="6">
    <location>
        <begin position="24"/>
        <end position="292"/>
    </location>
</feature>
<dbReference type="CDD" id="cd02968">
    <property type="entry name" value="SCO"/>
    <property type="match status" value="1"/>
</dbReference>
<evidence type="ECO:0000256" key="2">
    <source>
        <dbReference type="ARBA" id="ARBA00023008"/>
    </source>
</evidence>
<evidence type="ECO:0000313" key="9">
    <source>
        <dbReference type="Proteomes" id="UP000031637"/>
    </source>
</evidence>
<accession>W0SHR8</accession>